<evidence type="ECO:0000256" key="1">
    <source>
        <dbReference type="SAM" id="MobiDB-lite"/>
    </source>
</evidence>
<reference evidence="2" key="1">
    <citation type="submission" date="2020-06" db="EMBL/GenBank/DDBJ databases">
        <title>Unique genomic features of the anaerobic methanotrophic archaea.</title>
        <authorList>
            <person name="Chadwick G.L."/>
            <person name="Skennerton C.T."/>
            <person name="Laso-Perez R."/>
            <person name="Leu A.O."/>
            <person name="Speth D.R."/>
            <person name="Yu H."/>
            <person name="Morgan-Lang C."/>
            <person name="Hatzenpichler R."/>
            <person name="Goudeau D."/>
            <person name="Malmstrom R."/>
            <person name="Brazelton W.J."/>
            <person name="Woyke T."/>
            <person name="Hallam S.J."/>
            <person name="Tyson G.W."/>
            <person name="Wegener G."/>
            <person name="Boetius A."/>
            <person name="Orphan V."/>
        </authorList>
    </citation>
    <scope>NUCLEOTIDE SEQUENCE</scope>
</reference>
<feature type="compositionally biased region" description="Polar residues" evidence="1">
    <location>
        <begin position="13"/>
        <end position="22"/>
    </location>
</feature>
<sequence>MRRTGLAAWDTGSDGNYYTGTDSDGDGIGEDPHPIPGGESIDRFPLMQP</sequence>
<protein>
    <submittedName>
        <fullName evidence="2">Uncharacterized protein</fullName>
    </submittedName>
</protein>
<dbReference type="EMBL" id="MT631140">
    <property type="protein sequence ID" value="QNO45663.1"/>
    <property type="molecule type" value="Genomic_DNA"/>
</dbReference>
<organism evidence="2">
    <name type="scientific">Candidatus Methanogaster sp. ANME-2c ERB4</name>
    <dbReference type="NCBI Taxonomy" id="2759911"/>
    <lineage>
        <taxon>Archaea</taxon>
        <taxon>Methanobacteriati</taxon>
        <taxon>Methanobacteriota</taxon>
        <taxon>Stenosarchaea group</taxon>
        <taxon>Methanomicrobia</taxon>
        <taxon>Methanosarcinales</taxon>
        <taxon>ANME-2 cluster</taxon>
        <taxon>Candidatus Methanogasteraceae</taxon>
        <taxon>Candidatus Methanogaster</taxon>
    </lineage>
</organism>
<accession>A0A7G9YCC9</accession>
<evidence type="ECO:0000313" key="2">
    <source>
        <dbReference type="EMBL" id="QNO45663.1"/>
    </source>
</evidence>
<proteinExistence type="predicted"/>
<feature type="region of interest" description="Disordered" evidence="1">
    <location>
        <begin position="1"/>
        <end position="49"/>
    </location>
</feature>
<name>A0A7G9YCC9_9EURY</name>
<gene>
    <name evidence="2" type="ORF">LOFKPPND_00001</name>
</gene>
<dbReference type="AlphaFoldDB" id="A0A7G9YCC9"/>